<dbReference type="ChiTaRS" id="TRERF1">
    <property type="organism name" value="human"/>
</dbReference>
<name>L8EBC3_HUMAN</name>
<gene>
    <name evidence="1" type="primary">TRERF1</name>
</gene>
<evidence type="ECO:0000313" key="1">
    <source>
        <dbReference type="EMBL" id="CCQ43803.1"/>
    </source>
</evidence>
<dbReference type="OrthoDB" id="10258692at2759"/>
<protein>
    <submittedName>
        <fullName evidence="1">Alternative protein TRERF1</fullName>
    </submittedName>
</protein>
<accession>L8EBC3</accession>
<sequence>MGMQLQGAEWMPLRPRQSPPTSLKIHGMVWACLLAPKTLAKWIPRGREGGEVMQGLETMSSYVETWPTQT</sequence>
<proteinExistence type="predicted"/>
<dbReference type="AlphaFoldDB" id="L8EBC3"/>
<organism evidence="1">
    <name type="scientific">Homo sapiens</name>
    <name type="common">Human</name>
    <dbReference type="NCBI Taxonomy" id="9606"/>
    <lineage>
        <taxon>Eukaryota</taxon>
        <taxon>Metazoa</taxon>
        <taxon>Chordata</taxon>
        <taxon>Craniata</taxon>
        <taxon>Vertebrata</taxon>
        <taxon>Euteleostomi</taxon>
        <taxon>Mammalia</taxon>
        <taxon>Eutheria</taxon>
        <taxon>Euarchontoglires</taxon>
        <taxon>Primates</taxon>
        <taxon>Haplorrhini</taxon>
        <taxon>Catarrhini</taxon>
        <taxon>Hominidae</taxon>
        <taxon>Homo</taxon>
    </lineage>
</organism>
<dbReference type="EMBL" id="HF584306">
    <property type="protein sequence ID" value="CCQ43803.1"/>
    <property type="molecule type" value="Genomic_DNA"/>
</dbReference>
<reference evidence="1" key="1">
    <citation type="journal article" date="2013" name="PLoS ONE">
        <title>Direct detection of alternative open reading frames translation products in human significantly expands the proteome.</title>
        <authorList>
            <person name="Vanderperre B."/>
            <person name="Lucier J.-F."/>
            <person name="Motard J."/>
            <person name="Tremblay G."/>
            <person name="Vanderperre S."/>
            <person name="Wisztorski M."/>
            <person name="Salzet M."/>
            <person name="Boisvert F.-M."/>
            <person name="Roucou X."/>
        </authorList>
    </citation>
    <scope>NUCLEOTIDE SEQUENCE</scope>
</reference>